<feature type="region of interest" description="Disordered" evidence="1">
    <location>
        <begin position="89"/>
        <end position="134"/>
    </location>
</feature>
<dbReference type="Proteomes" id="UP001162156">
    <property type="component" value="Unassembled WGS sequence"/>
</dbReference>
<name>A0AAV8YYX6_9CUCU</name>
<evidence type="ECO:0000313" key="2">
    <source>
        <dbReference type="EMBL" id="KAJ8955942.1"/>
    </source>
</evidence>
<evidence type="ECO:0000256" key="1">
    <source>
        <dbReference type="SAM" id="MobiDB-lite"/>
    </source>
</evidence>
<accession>A0AAV8YYX6</accession>
<feature type="compositionally biased region" description="Basic and acidic residues" evidence="1">
    <location>
        <begin position="62"/>
        <end position="72"/>
    </location>
</feature>
<keyword evidence="3" id="KW-1185">Reference proteome</keyword>
<proteinExistence type="predicted"/>
<sequence>MVIDFEGPKKDKPSKLSSSFICQRKSKVLNKSGVIGKCNGSLSCSVNSINSSSVASTSRQSVEQEVKSNSKEHVSIEVLSASLVKNLSVSSKSSSSSENIVMEKTNNDLERDSAKESVEEEHIEQDCDSEKIEDDNILETCQDGNKDQEDQDVENKINKTQVSIIIKELENCSVQFGNT</sequence>
<feature type="region of interest" description="Disordered" evidence="1">
    <location>
        <begin position="52"/>
        <end position="72"/>
    </location>
</feature>
<comment type="caution">
    <text evidence="2">The sequence shown here is derived from an EMBL/GenBank/DDBJ whole genome shotgun (WGS) entry which is preliminary data.</text>
</comment>
<dbReference type="AlphaFoldDB" id="A0AAV8YYX6"/>
<feature type="compositionally biased region" description="Basic and acidic residues" evidence="1">
    <location>
        <begin position="105"/>
        <end position="117"/>
    </location>
</feature>
<dbReference type="EMBL" id="JANEYF010001849">
    <property type="protein sequence ID" value="KAJ8955942.1"/>
    <property type="molecule type" value="Genomic_DNA"/>
</dbReference>
<protein>
    <submittedName>
        <fullName evidence="2">Uncharacterized protein</fullName>
    </submittedName>
</protein>
<feature type="compositionally biased region" description="Low complexity" evidence="1">
    <location>
        <begin position="52"/>
        <end position="61"/>
    </location>
</feature>
<reference evidence="2" key="1">
    <citation type="journal article" date="2023" name="Insect Mol. Biol.">
        <title>Genome sequencing provides insights into the evolution of gene families encoding plant cell wall-degrading enzymes in longhorned beetles.</title>
        <authorList>
            <person name="Shin N.R."/>
            <person name="Okamura Y."/>
            <person name="Kirsch R."/>
            <person name="Pauchet Y."/>
        </authorList>
    </citation>
    <scope>NUCLEOTIDE SEQUENCE</scope>
    <source>
        <strain evidence="2">RBIC_L_NR</strain>
    </source>
</reference>
<gene>
    <name evidence="2" type="ORF">NQ314_006791</name>
</gene>
<evidence type="ECO:0000313" key="3">
    <source>
        <dbReference type="Proteomes" id="UP001162156"/>
    </source>
</evidence>
<organism evidence="2 3">
    <name type="scientific">Rhamnusium bicolor</name>
    <dbReference type="NCBI Taxonomy" id="1586634"/>
    <lineage>
        <taxon>Eukaryota</taxon>
        <taxon>Metazoa</taxon>
        <taxon>Ecdysozoa</taxon>
        <taxon>Arthropoda</taxon>
        <taxon>Hexapoda</taxon>
        <taxon>Insecta</taxon>
        <taxon>Pterygota</taxon>
        <taxon>Neoptera</taxon>
        <taxon>Endopterygota</taxon>
        <taxon>Coleoptera</taxon>
        <taxon>Polyphaga</taxon>
        <taxon>Cucujiformia</taxon>
        <taxon>Chrysomeloidea</taxon>
        <taxon>Cerambycidae</taxon>
        <taxon>Lepturinae</taxon>
        <taxon>Rhagiini</taxon>
        <taxon>Rhamnusium</taxon>
    </lineage>
</organism>